<feature type="chain" id="PRO_5022156183" description="Outer membrane protein with beta-barrel domain" evidence="1">
    <location>
        <begin position="21"/>
        <end position="198"/>
    </location>
</feature>
<dbReference type="OrthoDB" id="763581at2"/>
<name>A0A561PXV0_9BACT</name>
<sequence length="198" mass="21876">MKKASVFASLVLVFSVAAHAQQAGRHEVRIGYSDGFTLANDEILPRMMTNIFVAVLTGTKTTVNTRTFGVIETGYRFQLTKHIKLGADVAYQLARTEIKTQESADIEKYKTNYFIILPTIQFSYIKTNLLDFYGSAATGAYMSSSQRISAEKSAQRSKFDFAYQVNPVGLRVGRKLGGFVELGFGTKGFATAGISYKF</sequence>
<gene>
    <name evidence="2" type="ORF">FHW36_102713</name>
</gene>
<evidence type="ECO:0000256" key="1">
    <source>
        <dbReference type="SAM" id="SignalP"/>
    </source>
</evidence>
<reference evidence="2 3" key="1">
    <citation type="submission" date="2019-06" db="EMBL/GenBank/DDBJ databases">
        <title>Sorghum-associated microbial communities from plants grown in Nebraska, USA.</title>
        <authorList>
            <person name="Schachtman D."/>
        </authorList>
    </citation>
    <scope>NUCLEOTIDE SEQUENCE [LARGE SCALE GENOMIC DNA]</scope>
    <source>
        <strain evidence="2 3">1209</strain>
    </source>
</reference>
<dbReference type="AlphaFoldDB" id="A0A561PXV0"/>
<feature type="signal peptide" evidence="1">
    <location>
        <begin position="1"/>
        <end position="20"/>
    </location>
</feature>
<dbReference type="EMBL" id="VIWO01000002">
    <property type="protein sequence ID" value="TWF42951.1"/>
    <property type="molecule type" value="Genomic_DNA"/>
</dbReference>
<proteinExistence type="predicted"/>
<evidence type="ECO:0000313" key="2">
    <source>
        <dbReference type="EMBL" id="TWF42951.1"/>
    </source>
</evidence>
<keyword evidence="3" id="KW-1185">Reference proteome</keyword>
<protein>
    <recommendedName>
        <fullName evidence="4">Outer membrane protein with beta-barrel domain</fullName>
    </recommendedName>
</protein>
<dbReference type="Proteomes" id="UP000320811">
    <property type="component" value="Unassembled WGS sequence"/>
</dbReference>
<organism evidence="2 3">
    <name type="scientific">Chitinophaga polysaccharea</name>
    <dbReference type="NCBI Taxonomy" id="1293035"/>
    <lineage>
        <taxon>Bacteria</taxon>
        <taxon>Pseudomonadati</taxon>
        <taxon>Bacteroidota</taxon>
        <taxon>Chitinophagia</taxon>
        <taxon>Chitinophagales</taxon>
        <taxon>Chitinophagaceae</taxon>
        <taxon>Chitinophaga</taxon>
    </lineage>
</organism>
<evidence type="ECO:0008006" key="4">
    <source>
        <dbReference type="Google" id="ProtNLM"/>
    </source>
</evidence>
<dbReference type="RefSeq" id="WP_145667690.1">
    <property type="nucleotide sequence ID" value="NZ_VIWO01000002.1"/>
</dbReference>
<accession>A0A561PXV0</accession>
<keyword evidence="1" id="KW-0732">Signal</keyword>
<comment type="caution">
    <text evidence="2">The sequence shown here is derived from an EMBL/GenBank/DDBJ whole genome shotgun (WGS) entry which is preliminary data.</text>
</comment>
<evidence type="ECO:0000313" key="3">
    <source>
        <dbReference type="Proteomes" id="UP000320811"/>
    </source>
</evidence>